<dbReference type="GO" id="GO:0005829">
    <property type="term" value="C:cytosol"/>
    <property type="evidence" value="ECO:0007669"/>
    <property type="project" value="TreeGrafter"/>
</dbReference>
<dbReference type="Proteomes" id="UP001221816">
    <property type="component" value="Unassembled WGS sequence"/>
</dbReference>
<dbReference type="PANTHER" id="PTHR42695">
    <property type="entry name" value="GLUTAMINE AMIDOTRANSFERASE YLR126C-RELATED"/>
    <property type="match status" value="1"/>
</dbReference>
<accession>A0A9Q9S2Q1</accession>
<evidence type="ECO:0000259" key="1">
    <source>
        <dbReference type="Pfam" id="PF00117"/>
    </source>
</evidence>
<dbReference type="SUPFAM" id="SSF52317">
    <property type="entry name" value="Class I glutamine amidotransferase-like"/>
    <property type="match status" value="1"/>
</dbReference>
<dbReference type="Pfam" id="PF00117">
    <property type="entry name" value="GATase"/>
    <property type="match status" value="1"/>
</dbReference>
<protein>
    <submittedName>
        <fullName evidence="3">GMP synthase [glutamine-hydrolyzing]</fullName>
    </submittedName>
    <submittedName>
        <fullName evidence="2">Glutamine amidotransferase</fullName>
    </submittedName>
</protein>
<name>A0A9Q9S2Q1_9ENTR</name>
<dbReference type="Proteomes" id="UP000318567">
    <property type="component" value="Unassembled WGS sequence"/>
</dbReference>
<dbReference type="InterPro" id="IPR044992">
    <property type="entry name" value="ChyE-like"/>
</dbReference>
<reference evidence="3 4" key="1">
    <citation type="submission" date="2019-07" db="EMBL/GenBank/DDBJ databases">
        <authorList>
            <person name="Brisse S."/>
            <person name="Rodrigues C."/>
            <person name="Thorpe H."/>
        </authorList>
    </citation>
    <scope>NUCLEOTIDE SEQUENCE [LARGE SCALE GENOMIC DNA]</scope>
    <source>
        <strain evidence="3">SB6410</strain>
    </source>
</reference>
<dbReference type="RefSeq" id="WP_128349302.1">
    <property type="nucleotide sequence ID" value="NZ_AP035775.1"/>
</dbReference>
<dbReference type="AlphaFoldDB" id="A0A9Q9S2Q1"/>
<sequence length="238" mass="26664">MARPLAIIQMGDPPAIIREEAGEQSQWFVQALALSRGEYRVIHPDRQEPLPAIDTICGAIISGSWAMVTDRLAWSEETAQWIRRAHALNLPLLGVCYGHLLISHALGGLVADNPLGSEHGLQLIQIAENSTAPLLTTFPGRFAAWLSHRQTVLRPPDGASVMAFSARDACQILRYSDTAYSVQFHPEFTWDIMAACLKQRGEELEMAEMPGEPVWPQELLRRFYYLWCKDNAPRLCQS</sequence>
<gene>
    <name evidence="3" type="primary">guaA_1</name>
    <name evidence="2" type="ORF">PIK62_03585</name>
    <name evidence="3" type="ORF">SB6410_00080</name>
</gene>
<dbReference type="PROSITE" id="PS51273">
    <property type="entry name" value="GATASE_TYPE_1"/>
    <property type="match status" value="1"/>
</dbReference>
<evidence type="ECO:0000313" key="5">
    <source>
        <dbReference type="Proteomes" id="UP001221816"/>
    </source>
</evidence>
<reference evidence="2 5" key="2">
    <citation type="submission" date="2023-01" db="EMBL/GenBank/DDBJ databases">
        <authorList>
            <person name="Dale J."/>
        </authorList>
    </citation>
    <scope>NUCLEOTIDE SEQUENCE [LARGE SCALE GENOMIC DNA]</scope>
    <source>
        <strain evidence="2 5">2022EL-01098</strain>
    </source>
</reference>
<dbReference type="GeneID" id="77229076"/>
<dbReference type="InterPro" id="IPR029062">
    <property type="entry name" value="Class_I_gatase-like"/>
</dbReference>
<keyword evidence="5" id="KW-1185">Reference proteome</keyword>
<dbReference type="NCBIfam" id="NF006562">
    <property type="entry name" value="PRK09065.1"/>
    <property type="match status" value="1"/>
</dbReference>
<feature type="domain" description="Glutamine amidotransferase" evidence="1">
    <location>
        <begin position="53"/>
        <end position="189"/>
    </location>
</feature>
<proteinExistence type="predicted"/>
<evidence type="ECO:0000313" key="3">
    <source>
        <dbReference type="EMBL" id="VUS22113.1"/>
    </source>
</evidence>
<evidence type="ECO:0000313" key="4">
    <source>
        <dbReference type="Proteomes" id="UP000318567"/>
    </source>
</evidence>
<keyword evidence="2" id="KW-0315">Glutamine amidotransferase</keyword>
<comment type="caution">
    <text evidence="3">The sequence shown here is derived from an EMBL/GenBank/DDBJ whole genome shotgun (WGS) entry which is preliminary data.</text>
</comment>
<dbReference type="PANTHER" id="PTHR42695:SF5">
    <property type="entry name" value="GLUTAMINE AMIDOTRANSFERASE YLR126C-RELATED"/>
    <property type="match status" value="1"/>
</dbReference>
<dbReference type="EMBL" id="CABGGO010000001">
    <property type="protein sequence ID" value="VUS22113.1"/>
    <property type="molecule type" value="Genomic_DNA"/>
</dbReference>
<evidence type="ECO:0000313" key="2">
    <source>
        <dbReference type="EMBL" id="MDC0691740.1"/>
    </source>
</evidence>
<organism evidence="3 4">
    <name type="scientific">Klebsiella pasteurii</name>
    <dbReference type="NCBI Taxonomy" id="2587529"/>
    <lineage>
        <taxon>Bacteria</taxon>
        <taxon>Pseudomonadati</taxon>
        <taxon>Pseudomonadota</taxon>
        <taxon>Gammaproteobacteria</taxon>
        <taxon>Enterobacterales</taxon>
        <taxon>Enterobacteriaceae</taxon>
        <taxon>Klebsiella/Raoultella group</taxon>
        <taxon>Klebsiella</taxon>
    </lineage>
</organism>
<dbReference type="InterPro" id="IPR017926">
    <property type="entry name" value="GATASE"/>
</dbReference>
<dbReference type="CDD" id="cd01741">
    <property type="entry name" value="GATase1_1"/>
    <property type="match status" value="1"/>
</dbReference>
<dbReference type="Gene3D" id="3.40.50.880">
    <property type="match status" value="1"/>
</dbReference>
<dbReference type="EMBL" id="JAQNDI010000001">
    <property type="protein sequence ID" value="MDC0691740.1"/>
    <property type="molecule type" value="Genomic_DNA"/>
</dbReference>